<evidence type="ECO:0000313" key="9">
    <source>
        <dbReference type="Proteomes" id="UP000236630"/>
    </source>
</evidence>
<comment type="caution">
    <text evidence="8">The sequence shown here is derived from an EMBL/GenBank/DDBJ whole genome shotgun (WGS) entry which is preliminary data.</text>
</comment>
<keyword evidence="2" id="KW-0808">Transferase</keyword>
<keyword evidence="1" id="KW-0723">Serine/threonine-protein kinase</keyword>
<evidence type="ECO:0000259" key="6">
    <source>
        <dbReference type="Pfam" id="PF07714"/>
    </source>
</evidence>
<keyword evidence="3" id="KW-0547">Nucleotide-binding</keyword>
<feature type="domain" description="Serine-threonine/tyrosine-protein kinase catalytic" evidence="6">
    <location>
        <begin position="7"/>
        <end position="69"/>
    </location>
</feature>
<dbReference type="SUPFAM" id="SSF56112">
    <property type="entry name" value="Protein kinase-like (PK-like)"/>
    <property type="match status" value="1"/>
</dbReference>
<keyword evidence="4" id="KW-0418">Kinase</keyword>
<dbReference type="Gene3D" id="1.10.510.10">
    <property type="entry name" value="Transferase(Phosphotransferase) domain 1"/>
    <property type="match status" value="1"/>
</dbReference>
<evidence type="ECO:0000259" key="7">
    <source>
        <dbReference type="Pfam" id="PF11883"/>
    </source>
</evidence>
<dbReference type="FunFam" id="3.30.200.20:FF:001120">
    <property type="entry name" value="Putative DUF26-domain receptor-like protein kinase family protein"/>
    <property type="match status" value="1"/>
</dbReference>
<sequence>GKLPDGREVAMKRLSRNSGQGMMEFKNEAKLIAKLQHNNLVRLLGCSLLGEEKILVYEYMPNKSLDFFIFTFFMRSRFLFKSSILIVLYFPFSGYMSPEYAMSGIVSMKIDVFSFGVLVLEIVSGKKNNSCYHSERPLNLIGYAWQLWNEGKCLELVDTALDESCSPSEALRCIHVGLLCVQDQPTDRPTMSDVVSMLTNETMILPAPKQPAFFVDVNPDEEVLDVLNNDSKHCSVNSVTISVLEAR</sequence>
<dbReference type="Gene3D" id="3.30.200.20">
    <property type="entry name" value="Phosphorylase Kinase, domain 1"/>
    <property type="match status" value="1"/>
</dbReference>
<dbReference type="Pfam" id="PF07714">
    <property type="entry name" value="PK_Tyr_Ser-Thr"/>
    <property type="match status" value="2"/>
</dbReference>
<dbReference type="Pfam" id="PF11883">
    <property type="entry name" value="DUF3403"/>
    <property type="match status" value="1"/>
</dbReference>
<organism evidence="8 9">
    <name type="scientific">Citrus unshiu</name>
    <name type="common">Satsuma mandarin</name>
    <name type="synonym">Citrus nobilis var. unshiu</name>
    <dbReference type="NCBI Taxonomy" id="55188"/>
    <lineage>
        <taxon>Eukaryota</taxon>
        <taxon>Viridiplantae</taxon>
        <taxon>Streptophyta</taxon>
        <taxon>Embryophyta</taxon>
        <taxon>Tracheophyta</taxon>
        <taxon>Spermatophyta</taxon>
        <taxon>Magnoliopsida</taxon>
        <taxon>eudicotyledons</taxon>
        <taxon>Gunneridae</taxon>
        <taxon>Pentapetalae</taxon>
        <taxon>rosids</taxon>
        <taxon>malvids</taxon>
        <taxon>Sapindales</taxon>
        <taxon>Rutaceae</taxon>
        <taxon>Aurantioideae</taxon>
        <taxon>Citrus</taxon>
    </lineage>
</organism>
<keyword evidence="5" id="KW-0067">ATP-binding</keyword>
<evidence type="ECO:0000256" key="5">
    <source>
        <dbReference type="ARBA" id="ARBA00022840"/>
    </source>
</evidence>
<reference evidence="8 9" key="1">
    <citation type="journal article" date="2017" name="Front. Genet.">
        <title>Draft sequencing of the heterozygous diploid genome of Satsuma (Citrus unshiu Marc.) using a hybrid assembly approach.</title>
        <authorList>
            <person name="Shimizu T."/>
            <person name="Tanizawa Y."/>
            <person name="Mochizuki T."/>
            <person name="Nagasaki H."/>
            <person name="Yoshioka T."/>
            <person name="Toyoda A."/>
            <person name="Fujiyama A."/>
            <person name="Kaminuma E."/>
            <person name="Nakamura Y."/>
        </authorList>
    </citation>
    <scope>NUCLEOTIDE SEQUENCE [LARGE SCALE GENOMIC DNA]</scope>
    <source>
        <strain evidence="9">cv. Miyagawa wase</strain>
    </source>
</reference>
<dbReference type="PANTHER" id="PTHR27002">
    <property type="entry name" value="RECEPTOR-LIKE SERINE/THREONINE-PROTEIN KINASE SD1-8"/>
    <property type="match status" value="1"/>
</dbReference>
<dbReference type="InterPro" id="IPR001245">
    <property type="entry name" value="Ser-Thr/Tyr_kinase_cat_dom"/>
</dbReference>
<evidence type="ECO:0000256" key="2">
    <source>
        <dbReference type="ARBA" id="ARBA00022679"/>
    </source>
</evidence>
<dbReference type="InterPro" id="IPR011009">
    <property type="entry name" value="Kinase-like_dom_sf"/>
</dbReference>
<protein>
    <recommendedName>
        <fullName evidence="10">Protein kinase domain-containing protein</fullName>
    </recommendedName>
</protein>
<dbReference type="InterPro" id="IPR021820">
    <property type="entry name" value="S-locus_recpt_kinase_C"/>
</dbReference>
<keyword evidence="9" id="KW-1185">Reference proteome</keyword>
<name>A0A2H5N002_CITUN</name>
<evidence type="ECO:0000256" key="4">
    <source>
        <dbReference type="ARBA" id="ARBA00022777"/>
    </source>
</evidence>
<dbReference type="Proteomes" id="UP000236630">
    <property type="component" value="Unassembled WGS sequence"/>
</dbReference>
<dbReference type="PANTHER" id="PTHR27002:SF926">
    <property type="entry name" value="OS07G0535800 PROTEIN"/>
    <property type="match status" value="1"/>
</dbReference>
<feature type="domain" description="Serine-threonine/tyrosine-protein kinase catalytic" evidence="6">
    <location>
        <begin position="95"/>
        <end position="198"/>
    </location>
</feature>
<evidence type="ECO:0008006" key="10">
    <source>
        <dbReference type="Google" id="ProtNLM"/>
    </source>
</evidence>
<proteinExistence type="predicted"/>
<dbReference type="EMBL" id="BDQV01003023">
    <property type="protein sequence ID" value="GAY33549.1"/>
    <property type="molecule type" value="Genomic_DNA"/>
</dbReference>
<evidence type="ECO:0000313" key="8">
    <source>
        <dbReference type="EMBL" id="GAY33549.1"/>
    </source>
</evidence>
<dbReference type="GO" id="GO:0005886">
    <property type="term" value="C:plasma membrane"/>
    <property type="evidence" value="ECO:0007669"/>
    <property type="project" value="TreeGrafter"/>
</dbReference>
<dbReference type="GO" id="GO:0005524">
    <property type="term" value="F:ATP binding"/>
    <property type="evidence" value="ECO:0007669"/>
    <property type="project" value="UniProtKB-KW"/>
</dbReference>
<dbReference type="AlphaFoldDB" id="A0A2H5N002"/>
<gene>
    <name evidence="8" type="ORF">CUMW_281920</name>
</gene>
<feature type="domain" description="S-locus receptor kinase C-terminal" evidence="7">
    <location>
        <begin position="200"/>
        <end position="247"/>
    </location>
</feature>
<evidence type="ECO:0000256" key="1">
    <source>
        <dbReference type="ARBA" id="ARBA00022527"/>
    </source>
</evidence>
<dbReference type="GO" id="GO:0004674">
    <property type="term" value="F:protein serine/threonine kinase activity"/>
    <property type="evidence" value="ECO:0007669"/>
    <property type="project" value="UniProtKB-KW"/>
</dbReference>
<evidence type="ECO:0000256" key="3">
    <source>
        <dbReference type="ARBA" id="ARBA00022741"/>
    </source>
</evidence>
<dbReference type="FunFam" id="1.10.510.10:FF:001722">
    <property type="entry name" value="G-type lectin S-receptor-like serine/threonine-protein kinase B120"/>
    <property type="match status" value="1"/>
</dbReference>
<feature type="non-terminal residue" evidence="8">
    <location>
        <position position="1"/>
    </location>
</feature>
<accession>A0A2H5N002</accession>